<accession>A0A6A5BYY0</accession>
<dbReference type="CDD" id="cd00159">
    <property type="entry name" value="RhoGAP"/>
    <property type="match status" value="1"/>
</dbReference>
<dbReference type="PANTHER" id="PTHR45808">
    <property type="entry name" value="RHO GTPASE-ACTIVATING PROTEIN 68F"/>
    <property type="match status" value="1"/>
</dbReference>
<feature type="region of interest" description="Disordered" evidence="1">
    <location>
        <begin position="1"/>
        <end position="86"/>
    </location>
</feature>
<reference evidence="5 6" key="1">
    <citation type="journal article" date="2019" name="Sci. Rep.">
        <title>Nanopore sequencing improves the draft genome of the human pathogenic amoeba Naegleria fowleri.</title>
        <authorList>
            <person name="Liechti N."/>
            <person name="Schurch N."/>
            <person name="Bruggmann R."/>
            <person name="Wittwer M."/>
        </authorList>
    </citation>
    <scope>NUCLEOTIDE SEQUENCE [LARGE SCALE GENOMIC DNA]</scope>
    <source>
        <strain evidence="5 6">ATCC 30894</strain>
    </source>
</reference>
<feature type="region of interest" description="Disordered" evidence="1">
    <location>
        <begin position="484"/>
        <end position="505"/>
    </location>
</feature>
<feature type="domain" description="CRAL-TRIO" evidence="3">
    <location>
        <begin position="523"/>
        <end position="665"/>
    </location>
</feature>
<dbReference type="Gene3D" id="3.40.525.10">
    <property type="entry name" value="CRAL-TRIO lipid binding domain"/>
    <property type="match status" value="1"/>
</dbReference>
<dbReference type="InterPro" id="IPR001251">
    <property type="entry name" value="CRAL-TRIO_dom"/>
</dbReference>
<name>A0A6A5BYY0_NAEFO</name>
<dbReference type="SMART" id="SM00516">
    <property type="entry name" value="SEC14"/>
    <property type="match status" value="1"/>
</dbReference>
<protein>
    <recommendedName>
        <fullName evidence="7">Rho-GAP domain-containing protein</fullName>
    </recommendedName>
</protein>
<dbReference type="VEuPathDB" id="AmoebaDB:NF0110200"/>
<dbReference type="SUPFAM" id="SSF48350">
    <property type="entry name" value="GTPase activation domain, GAP"/>
    <property type="match status" value="2"/>
</dbReference>
<dbReference type="PROSITE" id="PS50018">
    <property type="entry name" value="RAS_GTPASE_ACTIV_2"/>
    <property type="match status" value="1"/>
</dbReference>
<dbReference type="InterPro" id="IPR008936">
    <property type="entry name" value="Rho_GTPase_activation_prot"/>
</dbReference>
<evidence type="ECO:0000259" key="4">
    <source>
        <dbReference type="PROSITE" id="PS50238"/>
    </source>
</evidence>
<sequence length="923" mass="104787">MSDSSSASSPPQQQEPPAKASSYKVLPTTPTNNNGSTSGVHSRSRTTIRPLPGSGGSTLVAGHHHPSSSPTTSTNNTNTTTTMGRPSLPVLPSQDNLGAHTHRLVSTMVKTALDYDQFAQVITTSPSLLSALYSQRLLNSSELDEMASALYQLANALSTLCFMNKVLIGIEFERGTDTSTTPTGSGLVIMRGNTIATKIMDNIVKSEGVDYLKSILLEPMKKVLLDEALDLEIDPNKFESNARMESDTDLPSLENTNFEGKPNHEMRVEENLENLNLFCRYFLDRMLSREALESMPFNIRYICKVIYEMCRDKYRVENAETLIASFVFLRLFNPTIVYPESREILPTEVKIHSKQRRNLVLISKVIQQIANGFEFGAKETFMIPLNPLINEYIEKAKKFLVECATLDCEMKLEAMEKQVPEKVKSKVISNDDKLIQDAMNVQMLIKTHEKTILEKNNQNCKDLINVLNRLPKIEEAIKTEIINHSSSSNNSSSNTLTSSSVTSKEDKKYQDSERYLELLEKAKQEDVRDLEAMNVLTCRHTDPQGRPVVIFSEEKIRKEDLERTLLYMIAKLDKVVENDYVMIWCVSNSTSQARPGFSWMLNVYRTITRKYKKNLKSLYILHPTMMIKVIMKCFSPFVSEKFWKKLHLVDSIQDIYKDIPEETLPLPPTTVAYDIMQNNIKSNQYALFGVPLEDVMTNRKDCIGNLVPTPIKKCMDFMRNHHADTRGIFRISGNQATVNQLKILLNHGSNVDLHHVDCHVLSSLIKLFFRELPDPLFKYSIYDEIINAVKEAGSSTSIIIERLKIIIAKLPQYHFELAKELFSLLYYLQTLSEENMMNAHNLAIVFGPNIIRSNSPNPLLALQDNGPLTYATEIMICYYDQLFTTNQSVIIENNARPVSRNHRPQALNDGDLEKLKSLNFDQQ</sequence>
<dbReference type="SMART" id="SM00324">
    <property type="entry name" value="RhoGAP"/>
    <property type="match status" value="1"/>
</dbReference>
<dbReference type="InterPro" id="IPR001936">
    <property type="entry name" value="RasGAP_dom"/>
</dbReference>
<dbReference type="VEuPathDB" id="AmoebaDB:NfTy_035270"/>
<dbReference type="Gene3D" id="1.10.555.10">
    <property type="entry name" value="Rho GTPase activation protein"/>
    <property type="match status" value="1"/>
</dbReference>
<dbReference type="GO" id="GO:0005096">
    <property type="term" value="F:GTPase activator activity"/>
    <property type="evidence" value="ECO:0007669"/>
    <property type="project" value="TreeGrafter"/>
</dbReference>
<feature type="compositionally biased region" description="Low complexity" evidence="1">
    <location>
        <begin position="485"/>
        <end position="502"/>
    </location>
</feature>
<dbReference type="GO" id="GO:0005737">
    <property type="term" value="C:cytoplasm"/>
    <property type="evidence" value="ECO:0007669"/>
    <property type="project" value="TreeGrafter"/>
</dbReference>
<evidence type="ECO:0000313" key="5">
    <source>
        <dbReference type="EMBL" id="KAF0980596.1"/>
    </source>
</evidence>
<dbReference type="GeneID" id="68120294"/>
<evidence type="ECO:0000313" key="6">
    <source>
        <dbReference type="Proteomes" id="UP000444721"/>
    </source>
</evidence>
<evidence type="ECO:0008006" key="7">
    <source>
        <dbReference type="Google" id="ProtNLM"/>
    </source>
</evidence>
<dbReference type="RefSeq" id="XP_044565309.1">
    <property type="nucleotide sequence ID" value="XM_044703669.1"/>
</dbReference>
<dbReference type="GO" id="GO:0007264">
    <property type="term" value="P:small GTPase-mediated signal transduction"/>
    <property type="evidence" value="ECO:0007669"/>
    <property type="project" value="TreeGrafter"/>
</dbReference>
<dbReference type="PANTHER" id="PTHR45808:SF2">
    <property type="entry name" value="RHO GTPASE-ACTIVATING PROTEIN 68F"/>
    <property type="match status" value="1"/>
</dbReference>
<feature type="compositionally biased region" description="Low complexity" evidence="1">
    <location>
        <begin position="67"/>
        <end position="82"/>
    </location>
</feature>
<gene>
    <name evidence="5" type="ORF">FDP41_013079</name>
</gene>
<dbReference type="VEuPathDB" id="AmoebaDB:FDP41_013079"/>
<keyword evidence="6" id="KW-1185">Reference proteome</keyword>
<evidence type="ECO:0000256" key="1">
    <source>
        <dbReference type="SAM" id="MobiDB-lite"/>
    </source>
</evidence>
<dbReference type="Pfam" id="PF00620">
    <property type="entry name" value="RhoGAP"/>
    <property type="match status" value="1"/>
</dbReference>
<feature type="domain" description="Ras-GAP" evidence="2">
    <location>
        <begin position="142"/>
        <end position="371"/>
    </location>
</feature>
<dbReference type="EMBL" id="VFQX01000017">
    <property type="protein sequence ID" value="KAF0980596.1"/>
    <property type="molecule type" value="Genomic_DNA"/>
</dbReference>
<dbReference type="SMART" id="SM00323">
    <property type="entry name" value="RasGAP"/>
    <property type="match status" value="1"/>
</dbReference>
<evidence type="ECO:0000259" key="3">
    <source>
        <dbReference type="PROSITE" id="PS50191"/>
    </source>
</evidence>
<dbReference type="Pfam" id="PF00616">
    <property type="entry name" value="RasGAP"/>
    <property type="match status" value="1"/>
</dbReference>
<dbReference type="Gene3D" id="1.10.506.10">
    <property type="entry name" value="GTPase Activation - p120gap, domain 1"/>
    <property type="match status" value="1"/>
</dbReference>
<dbReference type="InterPro" id="IPR036865">
    <property type="entry name" value="CRAL-TRIO_dom_sf"/>
</dbReference>
<dbReference type="CDD" id="cd00170">
    <property type="entry name" value="SEC14"/>
    <property type="match status" value="1"/>
</dbReference>
<dbReference type="Pfam" id="PF13716">
    <property type="entry name" value="CRAL_TRIO_2"/>
    <property type="match status" value="1"/>
</dbReference>
<dbReference type="AlphaFoldDB" id="A0A6A5BYY0"/>
<comment type="caution">
    <text evidence="5">The sequence shown here is derived from an EMBL/GenBank/DDBJ whole genome shotgun (WGS) entry which is preliminary data.</text>
</comment>
<dbReference type="PROSITE" id="PS50191">
    <property type="entry name" value="CRAL_TRIO"/>
    <property type="match status" value="1"/>
</dbReference>
<feature type="compositionally biased region" description="Low complexity" evidence="1">
    <location>
        <begin position="1"/>
        <end position="39"/>
    </location>
</feature>
<dbReference type="OrthoDB" id="19923at2759"/>
<organism evidence="5 6">
    <name type="scientific">Naegleria fowleri</name>
    <name type="common">Brain eating amoeba</name>
    <dbReference type="NCBI Taxonomy" id="5763"/>
    <lineage>
        <taxon>Eukaryota</taxon>
        <taxon>Discoba</taxon>
        <taxon>Heterolobosea</taxon>
        <taxon>Tetramitia</taxon>
        <taxon>Eutetramitia</taxon>
        <taxon>Vahlkampfiidae</taxon>
        <taxon>Naegleria</taxon>
    </lineage>
</organism>
<evidence type="ECO:0000259" key="2">
    <source>
        <dbReference type="PROSITE" id="PS50018"/>
    </source>
</evidence>
<dbReference type="SUPFAM" id="SSF52087">
    <property type="entry name" value="CRAL/TRIO domain"/>
    <property type="match status" value="1"/>
</dbReference>
<dbReference type="PROSITE" id="PS50238">
    <property type="entry name" value="RHOGAP"/>
    <property type="match status" value="1"/>
</dbReference>
<dbReference type="InterPro" id="IPR000198">
    <property type="entry name" value="RhoGAP_dom"/>
</dbReference>
<proteinExistence type="predicted"/>
<feature type="domain" description="Rho-GAP" evidence="4">
    <location>
        <begin position="690"/>
        <end position="883"/>
    </location>
</feature>
<dbReference type="Proteomes" id="UP000444721">
    <property type="component" value="Unassembled WGS sequence"/>
</dbReference>